<comment type="caution">
    <text evidence="11">The sequence shown here is derived from an EMBL/GenBank/DDBJ whole genome shotgun (WGS) entry which is preliminary data.</text>
</comment>
<evidence type="ECO:0000256" key="4">
    <source>
        <dbReference type="ARBA" id="ARBA00022692"/>
    </source>
</evidence>
<evidence type="ECO:0000256" key="6">
    <source>
        <dbReference type="ARBA" id="ARBA00023136"/>
    </source>
</evidence>
<name>A0A095YBK5_9MICC</name>
<evidence type="ECO:0000313" key="12">
    <source>
        <dbReference type="Proteomes" id="UP000053528"/>
    </source>
</evidence>
<keyword evidence="2" id="KW-1003">Cell membrane</keyword>
<evidence type="ECO:0000259" key="10">
    <source>
        <dbReference type="Pfam" id="PF01757"/>
    </source>
</evidence>
<accession>A0A095YBK5</accession>
<feature type="transmembrane region" description="Helical" evidence="9">
    <location>
        <begin position="236"/>
        <end position="256"/>
    </location>
</feature>
<comment type="subcellular location">
    <subcellularLocation>
        <location evidence="1">Cell membrane</location>
        <topology evidence="1">Multi-pass membrane protein</topology>
    </subcellularLocation>
</comment>
<feature type="transmembrane region" description="Helical" evidence="9">
    <location>
        <begin position="291"/>
        <end position="312"/>
    </location>
</feature>
<dbReference type="GO" id="GO:0005886">
    <property type="term" value="C:plasma membrane"/>
    <property type="evidence" value="ECO:0007669"/>
    <property type="project" value="UniProtKB-SubCell"/>
</dbReference>
<feature type="region of interest" description="Disordered" evidence="8">
    <location>
        <begin position="458"/>
        <end position="532"/>
    </location>
</feature>
<keyword evidence="4 9" id="KW-0812">Transmembrane</keyword>
<evidence type="ECO:0000256" key="3">
    <source>
        <dbReference type="ARBA" id="ARBA00022679"/>
    </source>
</evidence>
<evidence type="ECO:0000256" key="5">
    <source>
        <dbReference type="ARBA" id="ARBA00022989"/>
    </source>
</evidence>
<dbReference type="InterPro" id="IPR036514">
    <property type="entry name" value="SGNH_hydro_sf"/>
</dbReference>
<proteinExistence type="predicted"/>
<keyword evidence="6 9" id="KW-0472">Membrane</keyword>
<feature type="transmembrane region" description="Helical" evidence="9">
    <location>
        <begin position="414"/>
        <end position="435"/>
    </location>
</feature>
<feature type="compositionally biased region" description="Basic and acidic residues" evidence="8">
    <location>
        <begin position="474"/>
        <end position="522"/>
    </location>
</feature>
<dbReference type="InterPro" id="IPR050879">
    <property type="entry name" value="Acyltransferase_3"/>
</dbReference>
<dbReference type="AlphaFoldDB" id="A0A095YBK5"/>
<organism evidence="11 12">
    <name type="scientific">Pseudoglutamicibacter albus DNF00011</name>
    <dbReference type="NCBI Taxonomy" id="1401063"/>
    <lineage>
        <taxon>Bacteria</taxon>
        <taxon>Bacillati</taxon>
        <taxon>Actinomycetota</taxon>
        <taxon>Actinomycetes</taxon>
        <taxon>Micrococcales</taxon>
        <taxon>Micrococcaceae</taxon>
        <taxon>Pseudoglutamicibacter</taxon>
    </lineage>
</organism>
<keyword evidence="5 9" id="KW-1133">Transmembrane helix</keyword>
<dbReference type="Gene3D" id="3.40.50.1110">
    <property type="entry name" value="SGNH hydrolase"/>
    <property type="match status" value="1"/>
</dbReference>
<sequence>MSQVSRVEPRRPSPGFGAPGRTSSGRQRNFVLDAMRALAVLLVIGYHVAPDAVPAGYLGVDLFFVLSGYLITSSLLRRTAHLYVESGTKRARLKAFFGKFYLGRLRRLVPAAILMLIVILPLTLLANPDVRVHLGRQVAGALTATANWVQLAAGVSYFDQDQAHLLNHMWSLAIEEQFYLFWPIIIIGLSYVGVHSSSKKMSSLHRTVGTVALIVAVLSGILMAVTYSLTRDFDQAYLNTLTHCFGLLLGAAVACMPRELDLGSGVRALVTVVAWAVLAVGVVVLKEQTAITQLGGMFVFSVAAAAAVLMATTGRQAHWQPRGLLAAGLRWVAERSYAMYLWHWPMVVLAAAWMPDPNGGEVELELLLARASLVVVVTFALSAASFRWIEQPILTKGYRVYAAEIWARLSDRAAMLWSAAVTVVVALALIAVGTAPAKTQQQERLEALAAQAQAIDMDGDGSGVDEAAGDGEETEAKPGKDNSGKDKPAEGKGSQDEGAKDKKPKPEKSKDKAKDKSGKGSDKTTPTIPSKNITFIGDSVTVASVPAIRQVYPASPVQASVGMQIWDAPDVVKQLKARGKLREYVVLGLGTNATFTKEQLGSLLADAGPGTKFVLVMPYGDREWIPDARKNIAAFAQENPDRVRVAHWDQVAVNASDIASDGIHPGPEAARMWVEEVTKALNSF</sequence>
<dbReference type="PANTHER" id="PTHR23028">
    <property type="entry name" value="ACETYLTRANSFERASE"/>
    <property type="match status" value="1"/>
</dbReference>
<evidence type="ECO:0000256" key="9">
    <source>
        <dbReference type="SAM" id="Phobius"/>
    </source>
</evidence>
<protein>
    <recommendedName>
        <fullName evidence="10">Acyltransferase 3 domain-containing protein</fullName>
    </recommendedName>
</protein>
<feature type="transmembrane region" description="Helical" evidence="9">
    <location>
        <begin position="367"/>
        <end position="389"/>
    </location>
</feature>
<dbReference type="RefSeq" id="WP_035757168.1">
    <property type="nucleotide sequence ID" value="NZ_JRNH01000025.1"/>
</dbReference>
<feature type="transmembrane region" description="Helical" evidence="9">
    <location>
        <begin position="178"/>
        <end position="196"/>
    </location>
</feature>
<evidence type="ECO:0000256" key="2">
    <source>
        <dbReference type="ARBA" id="ARBA00022475"/>
    </source>
</evidence>
<feature type="domain" description="Acyltransferase 3" evidence="10">
    <location>
        <begin position="32"/>
        <end position="383"/>
    </location>
</feature>
<keyword evidence="3" id="KW-0808">Transferase</keyword>
<feature type="region of interest" description="Disordered" evidence="8">
    <location>
        <begin position="1"/>
        <end position="24"/>
    </location>
</feature>
<keyword evidence="7" id="KW-0012">Acyltransferase</keyword>
<reference evidence="11 12" key="1">
    <citation type="submission" date="2014-07" db="EMBL/GenBank/DDBJ databases">
        <authorList>
            <person name="McCorrison J."/>
            <person name="Sanka R."/>
            <person name="Torralba M."/>
            <person name="Gillis M."/>
            <person name="Haft D.H."/>
            <person name="Methe B."/>
            <person name="Sutton G."/>
            <person name="Nelson K.E."/>
        </authorList>
    </citation>
    <scope>NUCLEOTIDE SEQUENCE [LARGE SCALE GENOMIC DNA]</scope>
    <source>
        <strain evidence="11 12">DNF00011</strain>
    </source>
</reference>
<dbReference type="Proteomes" id="UP000053528">
    <property type="component" value="Unassembled WGS sequence"/>
</dbReference>
<evidence type="ECO:0000256" key="8">
    <source>
        <dbReference type="SAM" id="MobiDB-lite"/>
    </source>
</evidence>
<dbReference type="GO" id="GO:0009103">
    <property type="term" value="P:lipopolysaccharide biosynthetic process"/>
    <property type="evidence" value="ECO:0007669"/>
    <property type="project" value="TreeGrafter"/>
</dbReference>
<feature type="transmembrane region" description="Helical" evidence="9">
    <location>
        <begin position="268"/>
        <end position="285"/>
    </location>
</feature>
<dbReference type="InterPro" id="IPR002656">
    <property type="entry name" value="Acyl_transf_3_dom"/>
</dbReference>
<evidence type="ECO:0000256" key="1">
    <source>
        <dbReference type="ARBA" id="ARBA00004651"/>
    </source>
</evidence>
<feature type="transmembrane region" description="Helical" evidence="9">
    <location>
        <begin position="337"/>
        <end position="355"/>
    </location>
</feature>
<dbReference type="SUPFAM" id="SSF52266">
    <property type="entry name" value="SGNH hydrolase"/>
    <property type="match status" value="1"/>
</dbReference>
<feature type="transmembrane region" description="Helical" evidence="9">
    <location>
        <begin position="108"/>
        <end position="126"/>
    </location>
</feature>
<feature type="transmembrane region" description="Helical" evidence="9">
    <location>
        <begin position="208"/>
        <end position="230"/>
    </location>
</feature>
<dbReference type="PANTHER" id="PTHR23028:SF53">
    <property type="entry name" value="ACYL_TRANSF_3 DOMAIN-CONTAINING PROTEIN"/>
    <property type="match status" value="1"/>
</dbReference>
<feature type="transmembrane region" description="Helical" evidence="9">
    <location>
        <begin position="55"/>
        <end position="76"/>
    </location>
</feature>
<evidence type="ECO:0000313" key="11">
    <source>
        <dbReference type="EMBL" id="KGF19800.1"/>
    </source>
</evidence>
<evidence type="ECO:0000256" key="7">
    <source>
        <dbReference type="ARBA" id="ARBA00023315"/>
    </source>
</evidence>
<dbReference type="GO" id="GO:0016747">
    <property type="term" value="F:acyltransferase activity, transferring groups other than amino-acyl groups"/>
    <property type="evidence" value="ECO:0007669"/>
    <property type="project" value="InterPro"/>
</dbReference>
<dbReference type="Pfam" id="PF01757">
    <property type="entry name" value="Acyl_transf_3"/>
    <property type="match status" value="1"/>
</dbReference>
<gene>
    <name evidence="11" type="ORF">HMPREF2128_08480</name>
</gene>
<dbReference type="EMBL" id="JRNH01000025">
    <property type="protein sequence ID" value="KGF19800.1"/>
    <property type="molecule type" value="Genomic_DNA"/>
</dbReference>
<feature type="transmembrane region" description="Helical" evidence="9">
    <location>
        <begin position="30"/>
        <end position="49"/>
    </location>
</feature>